<dbReference type="STRING" id="282683.SAMN04488105_104170"/>
<keyword evidence="2" id="KW-1185">Reference proteome</keyword>
<evidence type="ECO:0000313" key="2">
    <source>
        <dbReference type="Proteomes" id="UP000198994"/>
    </source>
</evidence>
<name>A0A1G7DE94_9RHOB</name>
<evidence type="ECO:0008006" key="3">
    <source>
        <dbReference type="Google" id="ProtNLM"/>
    </source>
</evidence>
<dbReference type="OrthoDB" id="7904151at2"/>
<reference evidence="2" key="1">
    <citation type="submission" date="2016-10" db="EMBL/GenBank/DDBJ databases">
        <authorList>
            <person name="Varghese N."/>
            <person name="Submissions S."/>
        </authorList>
    </citation>
    <scope>NUCLEOTIDE SEQUENCE [LARGE SCALE GENOMIC DNA]</scope>
    <source>
        <strain evidence="2">DSM 10146</strain>
    </source>
</reference>
<accession>A0A1G7DE94</accession>
<dbReference type="RefSeq" id="WP_089957326.1">
    <property type="nucleotide sequence ID" value="NZ_FNAV01000004.1"/>
</dbReference>
<dbReference type="SUPFAM" id="SSF52540">
    <property type="entry name" value="P-loop containing nucleoside triphosphate hydrolases"/>
    <property type="match status" value="1"/>
</dbReference>
<protein>
    <recommendedName>
        <fullName evidence="3">Sulfotransferase family protein</fullName>
    </recommendedName>
</protein>
<sequence>MIAQDFLDTGWQFSLTGHPITRYQVFGERSSGTNFVKRLLGRNTALAPSEGLGWKHGLPHMAAIPQDMAIVCVVRHAGDWARSMHEKPWHCPPEMQRLGFSEFIREEWATIADRERSFPQLKTMGGRGAALQLDRHPLSGAPYANLFALRRTKMQGLLGFFNRGCSLVFCRFEAVQSAPRAFLAELEKRLSLTPSPEGYRPVVRRLGSRFLPSVETRPETPMHMPGDDTTFMRGELDLALEADLGYRY</sequence>
<gene>
    <name evidence="1" type="ORF">SAMN04488105_104170</name>
</gene>
<organism evidence="1 2">
    <name type="scientific">Salipiger thiooxidans</name>
    <dbReference type="NCBI Taxonomy" id="282683"/>
    <lineage>
        <taxon>Bacteria</taxon>
        <taxon>Pseudomonadati</taxon>
        <taxon>Pseudomonadota</taxon>
        <taxon>Alphaproteobacteria</taxon>
        <taxon>Rhodobacterales</taxon>
        <taxon>Roseobacteraceae</taxon>
        <taxon>Salipiger</taxon>
    </lineage>
</organism>
<dbReference type="AlphaFoldDB" id="A0A1G7DE94"/>
<dbReference type="Proteomes" id="UP000198994">
    <property type="component" value="Unassembled WGS sequence"/>
</dbReference>
<dbReference type="InterPro" id="IPR027417">
    <property type="entry name" value="P-loop_NTPase"/>
</dbReference>
<proteinExistence type="predicted"/>
<dbReference type="EMBL" id="FNAV01000004">
    <property type="protein sequence ID" value="SDE49872.1"/>
    <property type="molecule type" value="Genomic_DNA"/>
</dbReference>
<evidence type="ECO:0000313" key="1">
    <source>
        <dbReference type="EMBL" id="SDE49872.1"/>
    </source>
</evidence>